<feature type="compositionally biased region" description="Basic and acidic residues" evidence="1">
    <location>
        <begin position="64"/>
        <end position="82"/>
    </location>
</feature>
<feature type="region of interest" description="Disordered" evidence="1">
    <location>
        <begin position="57"/>
        <end position="86"/>
    </location>
</feature>
<dbReference type="SUPFAM" id="SSF57959">
    <property type="entry name" value="Leucine zipper domain"/>
    <property type="match status" value="1"/>
</dbReference>
<dbReference type="CDD" id="cd14809">
    <property type="entry name" value="bZIP_AUREO-like"/>
    <property type="match status" value="1"/>
</dbReference>
<gene>
    <name evidence="2" type="ORF">FJAP1339_LOCUS3215</name>
</gene>
<evidence type="ECO:0000256" key="1">
    <source>
        <dbReference type="SAM" id="MobiDB-lite"/>
    </source>
</evidence>
<sequence length="357" mass="39887">MAQAPTARSDSEIQKLLEGPHNPAAKFLRELNLSIEDARRLDILALLTNLPRKERTKYGKRKALTPEERNELTKQRNREHARSTRKRKKIIMEALQSQVNELQRKLEPMLECKVLETNTEHVQSVRIANLKKFFSYRNTNLSHTYDDWVEVVCENIRFTSPVLPFGHKEARGPSAVRLNTHTYIGIDALIRDIVRFPSSMADYLDAAVGSSSFSIEACFSVNNDEIVAVADTIMCHWVSQIVLNQGQSKTKTIVNSGMAKCRYGFCDVKLVSVDLRYDVLGFLRQLEAATGAQLVTKVLDSAKSGQSDGASSKVDSIPAPISNIPQILRESQAESEINHPVVSISANIQSPGLKKEA</sequence>
<proteinExistence type="predicted"/>
<dbReference type="AlphaFoldDB" id="A0A7S2XWF6"/>
<reference evidence="2" key="1">
    <citation type="submission" date="2021-01" db="EMBL/GenBank/DDBJ databases">
        <authorList>
            <person name="Corre E."/>
            <person name="Pelletier E."/>
            <person name="Niang G."/>
            <person name="Scheremetjew M."/>
            <person name="Finn R."/>
            <person name="Kale V."/>
            <person name="Holt S."/>
            <person name="Cochrane G."/>
            <person name="Meng A."/>
            <person name="Brown T."/>
            <person name="Cohen L."/>
        </authorList>
    </citation>
    <scope>NUCLEOTIDE SEQUENCE</scope>
    <source>
        <strain evidence="2">CCMP1661</strain>
    </source>
</reference>
<evidence type="ECO:0008006" key="3">
    <source>
        <dbReference type="Google" id="ProtNLM"/>
    </source>
</evidence>
<evidence type="ECO:0000313" key="2">
    <source>
        <dbReference type="EMBL" id="CAD9860694.1"/>
    </source>
</evidence>
<accession>A0A7S2XWF6</accession>
<dbReference type="EMBL" id="HBHR01006573">
    <property type="protein sequence ID" value="CAD9860694.1"/>
    <property type="molecule type" value="Transcribed_RNA"/>
</dbReference>
<dbReference type="InterPro" id="IPR046347">
    <property type="entry name" value="bZIP_sf"/>
</dbReference>
<name>A0A7S2XWF6_9STRA</name>
<protein>
    <recommendedName>
        <fullName evidence="3">BZIP domain-containing protein</fullName>
    </recommendedName>
</protein>
<dbReference type="GO" id="GO:0003700">
    <property type="term" value="F:DNA-binding transcription factor activity"/>
    <property type="evidence" value="ECO:0007669"/>
    <property type="project" value="InterPro"/>
</dbReference>
<organism evidence="2">
    <name type="scientific">Fibrocapsa japonica</name>
    <dbReference type="NCBI Taxonomy" id="94617"/>
    <lineage>
        <taxon>Eukaryota</taxon>
        <taxon>Sar</taxon>
        <taxon>Stramenopiles</taxon>
        <taxon>Ochrophyta</taxon>
        <taxon>Raphidophyceae</taxon>
        <taxon>Chattonellales</taxon>
        <taxon>Chattonellaceae</taxon>
        <taxon>Fibrocapsa</taxon>
    </lineage>
</organism>